<evidence type="ECO:0000313" key="2">
    <source>
        <dbReference type="Proteomes" id="UP000260025"/>
    </source>
</evidence>
<evidence type="ECO:0000313" key="1">
    <source>
        <dbReference type="EMBL" id="RGC08969.1"/>
    </source>
</evidence>
<dbReference type="AlphaFoldDB" id="A0A3E2VEC1"/>
<dbReference type="RefSeq" id="WP_008729292.1">
    <property type="nucleotide sequence ID" value="NZ_CACRTE010000044.1"/>
</dbReference>
<comment type="caution">
    <text evidence="1">The sequence shown here is derived from an EMBL/GenBank/DDBJ whole genome shotgun (WGS) entry which is preliminary data.</text>
</comment>
<sequence length="186" mass="20929">MKKRRSLIIALIVFLLICGLIMGDSLSSLLRSFRQRFITQTDTVEVTLVDDLQRSVPIVPGSRIPLDMDVQNLGVACQVRFKVCVYTGGELLRELTEAELELADGWERKKDGYLYHTGILEEDGILELYDAVIASSDIITKEDQTLVLETTIQAVQSEHLEVSSDGWGDTEIRQTLRSRNEVRSDA</sequence>
<dbReference type="Proteomes" id="UP000260025">
    <property type="component" value="Unassembled WGS sequence"/>
</dbReference>
<dbReference type="EMBL" id="QVEV01000067">
    <property type="protein sequence ID" value="RGC08969.1"/>
    <property type="molecule type" value="Genomic_DNA"/>
</dbReference>
<reference evidence="1 2" key="1">
    <citation type="submission" date="2018-08" db="EMBL/GenBank/DDBJ databases">
        <title>A genome reference for cultivated species of the human gut microbiota.</title>
        <authorList>
            <person name="Zou Y."/>
            <person name="Xue W."/>
            <person name="Luo G."/>
        </authorList>
    </citation>
    <scope>NUCLEOTIDE SEQUENCE [LARGE SCALE GENOMIC DNA]</scope>
    <source>
        <strain evidence="1 2">OF01-2LB</strain>
    </source>
</reference>
<organism evidence="1 2">
    <name type="scientific">Clostridium innocuum</name>
    <dbReference type="NCBI Taxonomy" id="1522"/>
    <lineage>
        <taxon>Bacteria</taxon>
        <taxon>Bacillati</taxon>
        <taxon>Bacillota</taxon>
        <taxon>Clostridia</taxon>
        <taxon>Eubacteriales</taxon>
        <taxon>Clostridiaceae</taxon>
        <taxon>Clostridium</taxon>
    </lineage>
</organism>
<proteinExistence type="predicted"/>
<gene>
    <name evidence="1" type="ORF">DXA38_21605</name>
</gene>
<dbReference type="OrthoDB" id="9895167at2"/>
<accession>A0A3E2VEC1</accession>
<name>A0A3E2VEC1_CLOIN</name>
<protein>
    <submittedName>
        <fullName evidence="1">Uncharacterized protein</fullName>
    </submittedName>
</protein>